<keyword evidence="4" id="KW-1185">Reference proteome</keyword>
<organism evidence="3 4">
    <name type="scientific">Natranaerovirga pectinivora</name>
    <dbReference type="NCBI Taxonomy" id="682400"/>
    <lineage>
        <taxon>Bacteria</taxon>
        <taxon>Bacillati</taxon>
        <taxon>Bacillota</taxon>
        <taxon>Clostridia</taxon>
        <taxon>Lachnospirales</taxon>
        <taxon>Natranaerovirgaceae</taxon>
        <taxon>Natranaerovirga</taxon>
    </lineage>
</organism>
<evidence type="ECO:0000259" key="2">
    <source>
        <dbReference type="PROSITE" id="PS51272"/>
    </source>
</evidence>
<gene>
    <name evidence="3" type="ORF">EDC18_10756</name>
</gene>
<dbReference type="Pfam" id="PF00395">
    <property type="entry name" value="SLH"/>
    <property type="match status" value="2"/>
</dbReference>
<proteinExistence type="predicted"/>
<protein>
    <submittedName>
        <fullName evidence="3">S-layer family protein</fullName>
    </submittedName>
</protein>
<dbReference type="Proteomes" id="UP000294902">
    <property type="component" value="Unassembled WGS sequence"/>
</dbReference>
<feature type="domain" description="SLH" evidence="2">
    <location>
        <begin position="447"/>
        <end position="510"/>
    </location>
</feature>
<evidence type="ECO:0000256" key="1">
    <source>
        <dbReference type="ARBA" id="ARBA00022737"/>
    </source>
</evidence>
<dbReference type="PROSITE" id="PS51272">
    <property type="entry name" value="SLH"/>
    <property type="match status" value="2"/>
</dbReference>
<comment type="caution">
    <text evidence="3">The sequence shown here is derived from an EMBL/GenBank/DDBJ whole genome shotgun (WGS) entry which is preliminary data.</text>
</comment>
<keyword evidence="1" id="KW-0677">Repeat</keyword>
<feature type="domain" description="SLH" evidence="2">
    <location>
        <begin position="383"/>
        <end position="445"/>
    </location>
</feature>
<evidence type="ECO:0000313" key="4">
    <source>
        <dbReference type="Proteomes" id="UP000294902"/>
    </source>
</evidence>
<sequence length="515" mass="58584">MGKKVKLLVGILLLLMLNSVISFGAEGESGFFGGISEGTNLPRRIDELVPLPRQNTIDLVYKEVIFISGRPVEFEGTLRITRNKDIMNRNNASTYKERYVFQATDGQGNTLNRNIEFDTRYFINKTNPFNNFIETASEVSRTARNSKWSETIVIDGVTYTLNENSSYLFRDATEDIRPGINYFHSVVEYFAVYNINGNQNEKIEVLAYNNIYGFKQPWAKIEKQNLNLAIENISSEGQGWQMNVEVRPVMNAKKAMFYSGVEPFPNSFEGVYNQRLERESSLTYTITTNNLHLTPNQRNNSLAIRIPNQSDGLLTPARNLDFLLGNYVWAKSDVEQLYALGILTEEPHPNMRYEAMSRGEYVKALCKAMNLDISKYVGTRGVKTKIFDDVPSTHPLYPYVMTAYDEKLTVGQGKNFGVDVPITREEAFVIYIRVIGLERLGVTESPQTRFVDDSKISNWARREIKAGEVLGIIKGDNSGRVNPGQHIRKIEAASIINRLIDYLRYDLANDFVGIR</sequence>
<dbReference type="InterPro" id="IPR001119">
    <property type="entry name" value="SLH_dom"/>
</dbReference>
<dbReference type="AlphaFoldDB" id="A0A4R3MIH2"/>
<accession>A0A4R3MIH2</accession>
<dbReference type="RefSeq" id="WP_165878554.1">
    <property type="nucleotide sequence ID" value="NZ_SMAL01000007.1"/>
</dbReference>
<evidence type="ECO:0000313" key="3">
    <source>
        <dbReference type="EMBL" id="TCT13987.1"/>
    </source>
</evidence>
<reference evidence="3 4" key="1">
    <citation type="submission" date="2019-03" db="EMBL/GenBank/DDBJ databases">
        <title>Genomic Encyclopedia of Type Strains, Phase IV (KMG-IV): sequencing the most valuable type-strain genomes for metagenomic binning, comparative biology and taxonomic classification.</title>
        <authorList>
            <person name="Goeker M."/>
        </authorList>
    </citation>
    <scope>NUCLEOTIDE SEQUENCE [LARGE SCALE GENOMIC DNA]</scope>
    <source>
        <strain evidence="3 4">DSM 24629</strain>
    </source>
</reference>
<name>A0A4R3MIH2_9FIRM</name>
<dbReference type="EMBL" id="SMAL01000007">
    <property type="protein sequence ID" value="TCT13987.1"/>
    <property type="molecule type" value="Genomic_DNA"/>
</dbReference>